<feature type="signal peptide" evidence="7">
    <location>
        <begin position="1"/>
        <end position="25"/>
    </location>
</feature>
<feature type="transmembrane region" description="Helical" evidence="6">
    <location>
        <begin position="61"/>
        <end position="83"/>
    </location>
</feature>
<evidence type="ECO:0000256" key="7">
    <source>
        <dbReference type="SAM" id="SignalP"/>
    </source>
</evidence>
<evidence type="ECO:0000256" key="3">
    <source>
        <dbReference type="ARBA" id="ARBA00022692"/>
    </source>
</evidence>
<keyword evidence="7" id="KW-0732">Signal</keyword>
<dbReference type="OrthoDB" id="2376965at2"/>
<protein>
    <recommendedName>
        <fullName evidence="10">Flagellar protein</fullName>
    </recommendedName>
</protein>
<keyword evidence="3 6" id="KW-0812">Transmembrane</keyword>
<dbReference type="RefSeq" id="WP_120189469.1">
    <property type="nucleotide sequence ID" value="NZ_MCHY01000008.1"/>
</dbReference>
<evidence type="ECO:0000313" key="9">
    <source>
        <dbReference type="Proteomes" id="UP000284219"/>
    </source>
</evidence>
<gene>
    <name evidence="8" type="ORF">BEP19_07305</name>
</gene>
<dbReference type="GO" id="GO:0044781">
    <property type="term" value="P:bacterial-type flagellum organization"/>
    <property type="evidence" value="ECO:0007669"/>
    <property type="project" value="InterPro"/>
</dbReference>
<dbReference type="InterPro" id="IPR022781">
    <property type="entry name" value="Flagellar_biosynth_FliO"/>
</dbReference>
<feature type="chain" id="PRO_5038589583" description="Flagellar protein" evidence="7">
    <location>
        <begin position="26"/>
        <end position="214"/>
    </location>
</feature>
<evidence type="ECO:0000256" key="4">
    <source>
        <dbReference type="ARBA" id="ARBA00022989"/>
    </source>
</evidence>
<dbReference type="EMBL" id="MCHY01000008">
    <property type="protein sequence ID" value="RKD24205.1"/>
    <property type="molecule type" value="Genomic_DNA"/>
</dbReference>
<sequence>MKQNKWIALLAIFLLIQFGSTAASAGQPNSVYDAIENQNGEANPQMNEEQPLVSAEANVSFYPFLVKLIVSLIFIVLLIYLVLKFWADRMRGMQAKGPFLVLGGCALGANRSLQAVMIGKTIYLLGVGENVQLIRQISEGDEYELIMSSFESSQMQSGSLWDANNWLKKRTNPSENNNHWEDQLQAQLNAMEEDQSAEANAWMAQLQKGERRQS</sequence>
<evidence type="ECO:0000313" key="8">
    <source>
        <dbReference type="EMBL" id="RKD24205.1"/>
    </source>
</evidence>
<accession>A0A419SJQ4</accession>
<dbReference type="AlphaFoldDB" id="A0A419SJQ4"/>
<reference evidence="8 9" key="1">
    <citation type="submission" date="2016-08" db="EMBL/GenBank/DDBJ databases">
        <title>Novel Firmicute Genomes.</title>
        <authorList>
            <person name="Poppleton D.I."/>
            <person name="Gribaldo S."/>
        </authorList>
    </citation>
    <scope>NUCLEOTIDE SEQUENCE [LARGE SCALE GENOMIC DNA]</scope>
    <source>
        <strain evidence="8 9">RAOx-1</strain>
    </source>
</reference>
<evidence type="ECO:0000256" key="1">
    <source>
        <dbReference type="ARBA" id="ARBA00004236"/>
    </source>
</evidence>
<evidence type="ECO:0000256" key="5">
    <source>
        <dbReference type="ARBA" id="ARBA00023136"/>
    </source>
</evidence>
<evidence type="ECO:0008006" key="10">
    <source>
        <dbReference type="Google" id="ProtNLM"/>
    </source>
</evidence>
<dbReference type="GO" id="GO:0016020">
    <property type="term" value="C:membrane"/>
    <property type="evidence" value="ECO:0007669"/>
    <property type="project" value="InterPro"/>
</dbReference>
<keyword evidence="5 6" id="KW-0472">Membrane</keyword>
<dbReference type="Proteomes" id="UP000284219">
    <property type="component" value="Unassembled WGS sequence"/>
</dbReference>
<keyword evidence="2" id="KW-1003">Cell membrane</keyword>
<dbReference type="Pfam" id="PF04347">
    <property type="entry name" value="FliO"/>
    <property type="match status" value="1"/>
</dbReference>
<organism evidence="8 9">
    <name type="scientific">Ammoniphilus oxalaticus</name>
    <dbReference type="NCBI Taxonomy" id="66863"/>
    <lineage>
        <taxon>Bacteria</taxon>
        <taxon>Bacillati</taxon>
        <taxon>Bacillota</taxon>
        <taxon>Bacilli</taxon>
        <taxon>Bacillales</taxon>
        <taxon>Paenibacillaceae</taxon>
        <taxon>Aneurinibacillus group</taxon>
        <taxon>Ammoniphilus</taxon>
    </lineage>
</organism>
<name>A0A419SJQ4_9BACL</name>
<comment type="subcellular location">
    <subcellularLocation>
        <location evidence="1">Cell membrane</location>
    </subcellularLocation>
</comment>
<evidence type="ECO:0000256" key="2">
    <source>
        <dbReference type="ARBA" id="ARBA00022475"/>
    </source>
</evidence>
<proteinExistence type="predicted"/>
<keyword evidence="4 6" id="KW-1133">Transmembrane helix</keyword>
<keyword evidence="9" id="KW-1185">Reference proteome</keyword>
<comment type="caution">
    <text evidence="8">The sequence shown here is derived from an EMBL/GenBank/DDBJ whole genome shotgun (WGS) entry which is preliminary data.</text>
</comment>
<evidence type="ECO:0000256" key="6">
    <source>
        <dbReference type="SAM" id="Phobius"/>
    </source>
</evidence>